<dbReference type="OrthoDB" id="9767116at2"/>
<evidence type="ECO:0000259" key="4">
    <source>
        <dbReference type="SMART" id="SM01360"/>
    </source>
</evidence>
<dbReference type="RefSeq" id="WP_092435967.1">
    <property type="nucleotide sequence ID" value="NZ_FMYP01000009.1"/>
</dbReference>
<dbReference type="Pfam" id="PF17962">
    <property type="entry name" value="bMG6"/>
    <property type="match status" value="1"/>
</dbReference>
<dbReference type="InterPro" id="IPR021868">
    <property type="entry name" value="Alpha_2_Macroglob_MG3"/>
</dbReference>
<organism evidence="5 6">
    <name type="scientific">Williamwhitmania taraxaci</name>
    <dbReference type="NCBI Taxonomy" id="1640674"/>
    <lineage>
        <taxon>Bacteria</taxon>
        <taxon>Pseudomonadati</taxon>
        <taxon>Bacteroidota</taxon>
        <taxon>Bacteroidia</taxon>
        <taxon>Bacteroidales</taxon>
        <taxon>Williamwhitmaniaceae</taxon>
        <taxon>Williamwhitmania</taxon>
    </lineage>
</organism>
<dbReference type="PANTHER" id="PTHR40094:SF1">
    <property type="entry name" value="UBIQUITIN DOMAIN-CONTAINING PROTEIN"/>
    <property type="match status" value="1"/>
</dbReference>
<proteinExistence type="inferred from homology"/>
<dbReference type="SMART" id="SM01360">
    <property type="entry name" value="A2M"/>
    <property type="match status" value="1"/>
</dbReference>
<evidence type="ECO:0000256" key="1">
    <source>
        <dbReference type="ARBA" id="ARBA00010556"/>
    </source>
</evidence>
<dbReference type="Pfam" id="PF00207">
    <property type="entry name" value="A2M"/>
    <property type="match status" value="1"/>
</dbReference>
<dbReference type="InterPro" id="IPR011625">
    <property type="entry name" value="A2M_N_BRD"/>
</dbReference>
<dbReference type="InterPro" id="IPR041246">
    <property type="entry name" value="Bact_MG10"/>
</dbReference>
<dbReference type="InterPro" id="IPR041462">
    <property type="entry name" value="Bact_A2M_MG6"/>
</dbReference>
<dbReference type="Pfam" id="PF07703">
    <property type="entry name" value="A2M_BRD"/>
    <property type="match status" value="1"/>
</dbReference>
<evidence type="ECO:0000313" key="5">
    <source>
        <dbReference type="EMBL" id="SDB91503.1"/>
    </source>
</evidence>
<dbReference type="EMBL" id="FMYP01000009">
    <property type="protein sequence ID" value="SDB91503.1"/>
    <property type="molecule type" value="Genomic_DNA"/>
</dbReference>
<evidence type="ECO:0000259" key="3">
    <source>
        <dbReference type="SMART" id="SM01359"/>
    </source>
</evidence>
<dbReference type="Gene3D" id="2.60.40.3710">
    <property type="match status" value="1"/>
</dbReference>
<dbReference type="InterPro" id="IPR001599">
    <property type="entry name" value="Macroglobln_a2"/>
</dbReference>
<dbReference type="CDD" id="cd02891">
    <property type="entry name" value="A2M_like"/>
    <property type="match status" value="1"/>
</dbReference>
<dbReference type="InterPro" id="IPR011626">
    <property type="entry name" value="Alpha-macroglobulin_TED"/>
</dbReference>
<dbReference type="STRING" id="1640674.SAMN05216323_100912"/>
<dbReference type="Pfam" id="PF11974">
    <property type="entry name" value="bMG3"/>
    <property type="match status" value="1"/>
</dbReference>
<dbReference type="Pfam" id="PF01835">
    <property type="entry name" value="MG2"/>
    <property type="match status" value="1"/>
</dbReference>
<keyword evidence="6" id="KW-1185">Reference proteome</keyword>
<dbReference type="InterPro" id="IPR002890">
    <property type="entry name" value="MG2"/>
</dbReference>
<dbReference type="Gene3D" id="1.50.10.20">
    <property type="match status" value="1"/>
</dbReference>
<sequence length="1858" mass="206714">MLKSKKIVLGIALGLAVIASIIGISLCSRSSNEIVQADPRFAAHISAFTSGNISIASTITIRLTDASPAFAGENKPVAEELFDFSPSVEGIAYWIDAQTVEFRPAKLLESGTTYEAKFYLSKVKEVESEFKTFVFGFRTLEQSFEIQEEGLIIDNPRQPDTYTYQGKLISADYLATEKLNEILKATFEGENKTIDWVSEQENRQHTFKITGIKRAESKKELTLKWSGSSINVDNSGDMTVSVPDKNFFGRISDRMVNIPEQAIFIYFSDPLDPRQDLRGLVESNHDESMHLSVQSNVLKVTFSEQFEGEIKITVNAGILNAEGKKLPIGFVVEYNFEAIKPALRAVSSGTILPSSEGLVYPFEAVNLKSIQVTIIKIFENNVPQFLQANRLSGYSDMKRVGRPVFRKTIPLTNSGIADLSRWNRFTLNLDEFIKAEQGAIYQINISFGKSNMIWTCGDIDNSQENLSGFDDEEVNAKEDKAYDGPGYYDYYDEDYEYYEGEDYDWDQRDNPCNRAYFSSNKMITQNILASDIGLIAKRGNSGDMLVAVSDIRTAKSLSGVDIEVLDYQLQPLYKGSTDGDGLASFRVKRVPFLLVAKMDKQRGYLRLDDGSSLSLSNFDISGVDVQKGLKGFIYGERGVWRPGDTLFLGFIVEDKQELLPAGHPIVFELRNPQGQLVSRMVRTYDKTGIYAFAPVTTADAPTGKYVATVKVGGTSFSKQLKIETVKPNRLKVTFELNKDVRFGASGNVQANLNSRWLHGAIAGNLEANYDVTLSKARATFKGFDNFNFDDPGIEAPMEAFPVFDGRLDGNGNASVRTNLKISSTLPSALNANFRGKVFEPGGDFSVDFLTVPILPFDTYVGMRSPQPARGQWVEVDRDQTITLVTVNNSGNPVSVRGLEVEIYKMDWSWWWQDNGNGAASYVNSDYKRPVINTTANTSNGKGSVDFKINYPDWGRYYVRVINPETGQSCGEIIYMDWPMSRGRSKGDMPGGATMLSLSTDKSSVKVGDDVKVTIPGAEKARALISIENGSRIIKAFWVDADKNDNTIEIEATEEMTPNVFIHVTLVQPHLRKNNDMPIRQYGIVPLEVIDPKTKLTPQIQMAESLKPEQEVAITVSEKDGKPMTYTIAVVDEGLLDITRFKTPDAWSNFYAKEALGVKSFDLYDDIIGAFGGEMARLLSLGGDEALKAEEDGNAIRFKPVVKFMGPFTLKGGKATHKFRMPNYVGSVRTMIVAANKGAYGFAEKATPVKQALMVMATLPRVLGPAEEVLLPVNVFAMEKSVKQVSIKVKTSSLLQIVGNNSQNITFDKPGDKVVFFRLKARPSVGNAKVEVYANGAGNKSTYTIDMQIRNANVPMAKVTDMELAPGKSWNNTFQPFGIAGTNKVSVELSAIPPINLGERLDYLISYPHGCVEQTTSGAFPQLYLAKLISLPKDKAERTEVNVKYGIDRLMQFQTVDGGFMYWPGSYRTADDWSTSYVGHFLLEAKKMGYSVPDQMLSKWKEYQTTTARRWTSDATYRYTELAQSYRLYTLALAGSPELGAMNKLKEIKDLSIQSQWRLAAAYALAGKRDVATQMIASLPDRIPVYREWSYTYGSDFRDRAMILETLTELDKTAQAASVAKELAVEMNSNRWMSTQETAYSLMAIAKYQGNAKGEKGLKASITINGKQESIDSDLSMVDQSIAIKESSNALLVNNRSKGMLFVKLREVGVPLPGEEAATRSNINMTVRFLRDGNSIDVSRLKQGTEFMVEVTLTHPGVMREYKELALTEVFPSGWEIRNTRMEGNEPSLGSAASDYQDYRDDRVMTYFGLRPGETKRYVLMVTATYAGKFYFPGAYCEAMYDNTISAKEKGMWVEVVTE</sequence>
<comment type="similarity">
    <text evidence="1">Belongs to the protease inhibitor I39 (alpha-2-macroglobulin) family. Bacterial alpha-2-macroglobulin subfamily.</text>
</comment>
<dbReference type="SMART" id="SM01419">
    <property type="entry name" value="Thiol-ester_cl"/>
    <property type="match status" value="1"/>
</dbReference>
<dbReference type="SUPFAM" id="SSF48239">
    <property type="entry name" value="Terpenoid cyclases/Protein prenyltransferases"/>
    <property type="match status" value="1"/>
</dbReference>
<dbReference type="Pfam" id="PF17972">
    <property type="entry name" value="bMG5"/>
    <property type="match status" value="1"/>
</dbReference>
<gene>
    <name evidence="5" type="ORF">SAMN05216323_100912</name>
</gene>
<evidence type="ECO:0008006" key="7">
    <source>
        <dbReference type="Google" id="ProtNLM"/>
    </source>
</evidence>
<dbReference type="GO" id="GO:0004866">
    <property type="term" value="F:endopeptidase inhibitor activity"/>
    <property type="evidence" value="ECO:0007669"/>
    <property type="project" value="InterPro"/>
</dbReference>
<keyword evidence="2" id="KW-0732">Signal</keyword>
<dbReference type="Proteomes" id="UP000199452">
    <property type="component" value="Unassembled WGS sequence"/>
</dbReference>
<dbReference type="InterPro" id="IPR051802">
    <property type="entry name" value="YfhM-like"/>
</dbReference>
<reference evidence="5 6" key="1">
    <citation type="submission" date="2016-09" db="EMBL/GenBank/DDBJ databases">
        <authorList>
            <person name="Capua I."/>
            <person name="De Benedictis P."/>
            <person name="Joannis T."/>
            <person name="Lombin L.H."/>
            <person name="Cattoli G."/>
        </authorList>
    </citation>
    <scope>NUCLEOTIDE SEQUENCE [LARGE SCALE GENOMIC DNA]</scope>
    <source>
        <strain evidence="5 6">A7P-90m</strain>
    </source>
</reference>
<dbReference type="InterPro" id="IPR008930">
    <property type="entry name" value="Terpenoid_cyclase/PrenylTrfase"/>
</dbReference>
<dbReference type="Pfam" id="PF17973">
    <property type="entry name" value="bMG10"/>
    <property type="match status" value="1"/>
</dbReference>
<evidence type="ECO:0000313" key="6">
    <source>
        <dbReference type="Proteomes" id="UP000199452"/>
    </source>
</evidence>
<dbReference type="SMART" id="SM01359">
    <property type="entry name" value="A2M_N_2"/>
    <property type="match status" value="1"/>
</dbReference>
<feature type="domain" description="Alpha-2-macroglobulin bait region" evidence="3">
    <location>
        <begin position="995"/>
        <end position="1137"/>
    </location>
</feature>
<dbReference type="InterPro" id="IPR041203">
    <property type="entry name" value="Bact_A2M_MG5"/>
</dbReference>
<dbReference type="PANTHER" id="PTHR40094">
    <property type="entry name" value="ALPHA-2-MACROGLOBULIN HOMOLOG"/>
    <property type="match status" value="1"/>
</dbReference>
<dbReference type="Pfam" id="PF07678">
    <property type="entry name" value="TED_complement"/>
    <property type="match status" value="1"/>
</dbReference>
<name>A0A1G6HBH1_9BACT</name>
<dbReference type="InterPro" id="IPR047565">
    <property type="entry name" value="Alpha-macroglob_thiol-ester_cl"/>
</dbReference>
<feature type="domain" description="Alpha-2-macroglobulin" evidence="4">
    <location>
        <begin position="1200"/>
        <end position="1288"/>
    </location>
</feature>
<evidence type="ECO:0000256" key="2">
    <source>
        <dbReference type="ARBA" id="ARBA00022729"/>
    </source>
</evidence>
<accession>A0A1G6HBH1</accession>
<dbReference type="GO" id="GO:0005615">
    <property type="term" value="C:extracellular space"/>
    <property type="evidence" value="ECO:0007669"/>
    <property type="project" value="InterPro"/>
</dbReference>
<protein>
    <recommendedName>
        <fullName evidence="7">Alpha-2-macroglobulin</fullName>
    </recommendedName>
</protein>
<dbReference type="Gene3D" id="2.60.40.1930">
    <property type="match status" value="1"/>
</dbReference>